<name>A0A0D1M9L5_9SPHN</name>
<dbReference type="EMBL" id="JXTP01000022">
    <property type="protein sequence ID" value="KIU28980.1"/>
    <property type="molecule type" value="Genomic_DNA"/>
</dbReference>
<dbReference type="Proteomes" id="UP000033203">
    <property type="component" value="Unassembled WGS sequence"/>
</dbReference>
<evidence type="ECO:0008006" key="4">
    <source>
        <dbReference type="Google" id="ProtNLM"/>
    </source>
</evidence>
<organism evidence="2 3">
    <name type="scientific">Sphingomonas melonis</name>
    <dbReference type="NCBI Taxonomy" id="152682"/>
    <lineage>
        <taxon>Bacteria</taxon>
        <taxon>Pseudomonadati</taxon>
        <taxon>Pseudomonadota</taxon>
        <taxon>Alphaproteobacteria</taxon>
        <taxon>Sphingomonadales</taxon>
        <taxon>Sphingomonadaceae</taxon>
        <taxon>Sphingomonas</taxon>
    </lineage>
</organism>
<comment type="caution">
    <text evidence="2">The sequence shown here is derived from an EMBL/GenBank/DDBJ whole genome shotgun (WGS) entry which is preliminary data.</text>
</comment>
<reference evidence="2 3" key="1">
    <citation type="submission" date="2015-01" db="EMBL/GenBank/DDBJ databases">
        <title>Genome of Sphingomonas taxi strain 30a.</title>
        <authorList>
            <person name="Eevers N."/>
            <person name="Van Hamme J."/>
            <person name="Bottos E."/>
            <person name="Weyens N."/>
            <person name="Vangronsveld J."/>
        </authorList>
    </citation>
    <scope>NUCLEOTIDE SEQUENCE [LARGE SCALE GENOMIC DNA]</scope>
    <source>
        <strain evidence="2 3">30a</strain>
    </source>
</reference>
<dbReference type="Pfam" id="PF16233">
    <property type="entry name" value="DUF4893"/>
    <property type="match status" value="1"/>
</dbReference>
<proteinExistence type="predicted"/>
<gene>
    <name evidence="2" type="ORF">SR41_05700</name>
</gene>
<protein>
    <recommendedName>
        <fullName evidence="4">DUF4893 domain-containing protein</fullName>
    </recommendedName>
</protein>
<evidence type="ECO:0000313" key="2">
    <source>
        <dbReference type="EMBL" id="KIU28980.1"/>
    </source>
</evidence>
<keyword evidence="1" id="KW-0732">Signal</keyword>
<dbReference type="InterPro" id="IPR032609">
    <property type="entry name" value="DUF4893"/>
</dbReference>
<feature type="signal peptide" evidence="1">
    <location>
        <begin position="1"/>
        <end position="23"/>
    </location>
</feature>
<dbReference type="AlphaFoldDB" id="A0A0D1M9L5"/>
<feature type="chain" id="PRO_5002243562" description="DUF4893 domain-containing protein" evidence="1">
    <location>
        <begin position="24"/>
        <end position="216"/>
    </location>
</feature>
<evidence type="ECO:0000256" key="1">
    <source>
        <dbReference type="SAM" id="SignalP"/>
    </source>
</evidence>
<evidence type="ECO:0000313" key="3">
    <source>
        <dbReference type="Proteomes" id="UP000033203"/>
    </source>
</evidence>
<dbReference type="PATRIC" id="fig|1549858.7.peg.2884"/>
<sequence length="216" mass="23342">MRGVWLGTATALVATVLAGAALAHVRDPDTAAVDWRAVATVEDRQRLREWRDAWVKALAEARADPAGAAVLSADPALFNPDQVIRGEMLKPGAYRCRTYRLGGNGAERLAGTAPPPRALLSGAWTACRVEGDGPKRQFATDGVQRASGVLFDSTDSRTIFLGTLALGDEARPMPYGRDLRRDMAGFVERIGEARWRLVLPFPGFQSTLDVMEIVPA</sequence>
<accession>A0A0D1M9L5</accession>